<gene>
    <name evidence="3" type="ORF">B0A49_07798</name>
</gene>
<feature type="compositionally biased region" description="Polar residues" evidence="1">
    <location>
        <begin position="388"/>
        <end position="397"/>
    </location>
</feature>
<feature type="compositionally biased region" description="Low complexity" evidence="1">
    <location>
        <begin position="361"/>
        <end position="376"/>
    </location>
</feature>
<comment type="caution">
    <text evidence="3">The sequence shown here is derived from an EMBL/GenBank/DDBJ whole genome shotgun (WGS) entry which is preliminary data.</text>
</comment>
<dbReference type="PANTHER" id="PTHR21456:SF1">
    <property type="entry name" value="C2 NT-TYPE DOMAIN-CONTAINING PROTEIN"/>
    <property type="match status" value="1"/>
</dbReference>
<feature type="compositionally biased region" description="Low complexity" evidence="1">
    <location>
        <begin position="315"/>
        <end position="333"/>
    </location>
</feature>
<dbReference type="Proteomes" id="UP000308768">
    <property type="component" value="Unassembled WGS sequence"/>
</dbReference>
<feature type="region of interest" description="Disordered" evidence="1">
    <location>
        <begin position="275"/>
        <end position="416"/>
    </location>
</feature>
<dbReference type="InterPro" id="IPR019448">
    <property type="entry name" value="NT-C2"/>
</dbReference>
<feature type="domain" description="C2 NT-type" evidence="2">
    <location>
        <begin position="34"/>
        <end position="184"/>
    </location>
</feature>
<protein>
    <recommendedName>
        <fullName evidence="2">C2 NT-type domain-containing protein</fullName>
    </recommendedName>
</protein>
<feature type="compositionally biased region" description="Basic and acidic residues" evidence="1">
    <location>
        <begin position="348"/>
        <end position="359"/>
    </location>
</feature>
<evidence type="ECO:0000313" key="4">
    <source>
        <dbReference type="Proteomes" id="UP000308768"/>
    </source>
</evidence>
<feature type="compositionally biased region" description="Polar residues" evidence="1">
    <location>
        <begin position="275"/>
        <end position="291"/>
    </location>
</feature>
<sequence>MPLTEEILEAGKHFMPVLQQETQYWLLAPDDCGLAVPKTRRPKFELRLKIHDLNNIPLVSGTSFIKWHLPSSQAAEHRGRTDKVPIKDHRVDYGYTKTIPVRLTVDKNQTLEPCTIHFEILQEYSSAGRGERITLGSIKINLAEYVEASEAAGREGEEDGVTRRYLMQESKINSTLKISILVKQTEGERNFVAPALKNAPAFVGIAGIMKAEAPELDDTGHVPSLSTKSRETGELADLYRRTLAAYWTAMPGEMKADECIESIFAGGAGFTDTIAPSTPPSSYNNVSFQRPSSHKHNRNRESPVSGEDGGALSDNSQSSQRQARSSRSRNASSTNLNMTDTRASKFPRSKDSKHGDRSPRSSRAGATARAGVSSGNASGGAIPGRSGLDQTARQIKASQEKSRRRPAHEVEELDLREDLRSWRLPKWGVM</sequence>
<proteinExistence type="predicted"/>
<dbReference type="STRING" id="331657.A0A4U0WQX8"/>
<dbReference type="PROSITE" id="PS51840">
    <property type="entry name" value="C2_NT"/>
    <property type="match status" value="1"/>
</dbReference>
<organism evidence="3 4">
    <name type="scientific">Cryomyces minteri</name>
    <dbReference type="NCBI Taxonomy" id="331657"/>
    <lineage>
        <taxon>Eukaryota</taxon>
        <taxon>Fungi</taxon>
        <taxon>Dikarya</taxon>
        <taxon>Ascomycota</taxon>
        <taxon>Pezizomycotina</taxon>
        <taxon>Dothideomycetes</taxon>
        <taxon>Dothideomycetes incertae sedis</taxon>
        <taxon>Cryomyces</taxon>
    </lineage>
</organism>
<accession>A0A4U0WQX8</accession>
<dbReference type="Pfam" id="PF10358">
    <property type="entry name" value="NT-C2"/>
    <property type="match status" value="1"/>
</dbReference>
<dbReference type="EMBL" id="NAJN01001204">
    <property type="protein sequence ID" value="TKA64926.1"/>
    <property type="molecule type" value="Genomic_DNA"/>
</dbReference>
<keyword evidence="4" id="KW-1185">Reference proteome</keyword>
<reference evidence="3 4" key="1">
    <citation type="submission" date="2017-03" db="EMBL/GenBank/DDBJ databases">
        <title>Genomes of endolithic fungi from Antarctica.</title>
        <authorList>
            <person name="Coleine C."/>
            <person name="Masonjones S."/>
            <person name="Stajich J.E."/>
        </authorList>
    </citation>
    <scope>NUCLEOTIDE SEQUENCE [LARGE SCALE GENOMIC DNA]</scope>
    <source>
        <strain evidence="3 4">CCFEE 5187</strain>
    </source>
</reference>
<dbReference type="OrthoDB" id="3365224at2759"/>
<evidence type="ECO:0000256" key="1">
    <source>
        <dbReference type="SAM" id="MobiDB-lite"/>
    </source>
</evidence>
<dbReference type="AlphaFoldDB" id="A0A4U0WQX8"/>
<dbReference type="InterPro" id="IPR039931">
    <property type="entry name" value="EEIG1/2-like"/>
</dbReference>
<dbReference type="PANTHER" id="PTHR21456">
    <property type="entry name" value="FAMILY WITH SEQUENCE SIMILARITY 102"/>
    <property type="match status" value="1"/>
</dbReference>
<name>A0A4U0WQX8_9PEZI</name>
<evidence type="ECO:0000313" key="3">
    <source>
        <dbReference type="EMBL" id="TKA64926.1"/>
    </source>
</evidence>
<evidence type="ECO:0000259" key="2">
    <source>
        <dbReference type="PROSITE" id="PS51840"/>
    </source>
</evidence>